<keyword evidence="10" id="KW-1185">Reference proteome</keyword>
<comment type="caution">
    <text evidence="9">The sequence shown here is derived from an EMBL/GenBank/DDBJ whole genome shotgun (WGS) entry which is preliminary data.</text>
</comment>
<sequence>MEQLLSIIGPSIRRQDTNYRKSISPNQSLAVTVRSQGNWRIAKDAFWEKWNFPSCIGALNGKHVDIQAPANSGSLFFDYKLVLMGLVDADYWFTYIHVGDDGRASDGGIFSASLLKRGLESKTLNVPDDEVLPGAEDLGPMPNVIVADAAFPLKTYLMRPYRGSNLNAQKQTFNYRLSRAKMVVECAFGILHNFLSNPEDDAKWLEVGRERNLRMHRVQREMGGRRSSEAAASVRQLFTDYFMAHPL</sequence>
<evidence type="ECO:0000256" key="2">
    <source>
        <dbReference type="ARBA" id="ARBA00004123"/>
    </source>
</evidence>
<reference evidence="10" key="1">
    <citation type="submission" date="2024-04" db="EMBL/GenBank/DDBJ databases">
        <title>Salinicola lusitanus LLJ914,a marine bacterium isolated from the Okinawa Trough.</title>
        <authorList>
            <person name="Li J."/>
        </authorList>
    </citation>
    <scope>NUCLEOTIDE SEQUENCE [LARGE SCALE GENOMIC DNA]</scope>
</reference>
<feature type="domain" description="DDE Tnp4" evidence="8">
    <location>
        <begin position="60"/>
        <end position="194"/>
    </location>
</feature>
<dbReference type="EMBL" id="JBBPFD010000013">
    <property type="protein sequence ID" value="KAK7901479.1"/>
    <property type="molecule type" value="Genomic_DNA"/>
</dbReference>
<dbReference type="PANTHER" id="PTHR22930">
    <property type="match status" value="1"/>
</dbReference>
<organism evidence="9 10">
    <name type="scientific">Mugilogobius chulae</name>
    <name type="common">yellowstripe goby</name>
    <dbReference type="NCBI Taxonomy" id="88201"/>
    <lineage>
        <taxon>Eukaryota</taxon>
        <taxon>Metazoa</taxon>
        <taxon>Chordata</taxon>
        <taxon>Craniata</taxon>
        <taxon>Vertebrata</taxon>
        <taxon>Euteleostomi</taxon>
        <taxon>Actinopterygii</taxon>
        <taxon>Neopterygii</taxon>
        <taxon>Teleostei</taxon>
        <taxon>Neoteleostei</taxon>
        <taxon>Acanthomorphata</taxon>
        <taxon>Gobiaria</taxon>
        <taxon>Gobiiformes</taxon>
        <taxon>Gobioidei</taxon>
        <taxon>Gobiidae</taxon>
        <taxon>Gobionellinae</taxon>
        <taxon>Mugilogobius</taxon>
    </lineage>
</organism>
<dbReference type="InterPro" id="IPR027806">
    <property type="entry name" value="HARBI1_dom"/>
</dbReference>
<evidence type="ECO:0000313" key="10">
    <source>
        <dbReference type="Proteomes" id="UP001460270"/>
    </source>
</evidence>
<gene>
    <name evidence="9" type="ORF">WMY93_018248</name>
</gene>
<comment type="subcellular location">
    <subcellularLocation>
        <location evidence="2">Nucleus</location>
    </subcellularLocation>
</comment>
<dbReference type="GO" id="GO:0005634">
    <property type="term" value="C:nucleus"/>
    <property type="evidence" value="ECO:0007669"/>
    <property type="project" value="UniProtKB-SubCell"/>
</dbReference>
<keyword evidence="5" id="KW-0479">Metal-binding</keyword>
<evidence type="ECO:0000256" key="7">
    <source>
        <dbReference type="ARBA" id="ARBA00023242"/>
    </source>
</evidence>
<evidence type="ECO:0000256" key="1">
    <source>
        <dbReference type="ARBA" id="ARBA00001968"/>
    </source>
</evidence>
<evidence type="ECO:0000313" key="9">
    <source>
        <dbReference type="EMBL" id="KAK7901479.1"/>
    </source>
</evidence>
<keyword evidence="4" id="KW-0540">Nuclease</keyword>
<name>A0AAW0NVK3_9GOBI</name>
<proteinExistence type="inferred from homology"/>
<dbReference type="GO" id="GO:0046872">
    <property type="term" value="F:metal ion binding"/>
    <property type="evidence" value="ECO:0007669"/>
    <property type="project" value="UniProtKB-KW"/>
</dbReference>
<accession>A0AAW0NVK3</accession>
<dbReference type="InterPro" id="IPR045249">
    <property type="entry name" value="HARBI1-like"/>
</dbReference>
<keyword evidence="6" id="KW-0378">Hydrolase</keyword>
<dbReference type="Proteomes" id="UP001460270">
    <property type="component" value="Unassembled WGS sequence"/>
</dbReference>
<dbReference type="GO" id="GO:0016787">
    <property type="term" value="F:hydrolase activity"/>
    <property type="evidence" value="ECO:0007669"/>
    <property type="project" value="UniProtKB-KW"/>
</dbReference>
<evidence type="ECO:0000259" key="8">
    <source>
        <dbReference type="Pfam" id="PF13359"/>
    </source>
</evidence>
<dbReference type="PANTHER" id="PTHR22930:SF269">
    <property type="entry name" value="NUCLEASE HARBI1-LIKE PROTEIN"/>
    <property type="match status" value="1"/>
</dbReference>
<evidence type="ECO:0000256" key="6">
    <source>
        <dbReference type="ARBA" id="ARBA00022801"/>
    </source>
</evidence>
<dbReference type="GO" id="GO:0004518">
    <property type="term" value="F:nuclease activity"/>
    <property type="evidence" value="ECO:0007669"/>
    <property type="project" value="UniProtKB-KW"/>
</dbReference>
<evidence type="ECO:0000256" key="5">
    <source>
        <dbReference type="ARBA" id="ARBA00022723"/>
    </source>
</evidence>
<comment type="cofactor">
    <cofactor evidence="1">
        <name>a divalent metal cation</name>
        <dbReference type="ChEBI" id="CHEBI:60240"/>
    </cofactor>
</comment>
<evidence type="ECO:0000256" key="3">
    <source>
        <dbReference type="ARBA" id="ARBA00006958"/>
    </source>
</evidence>
<dbReference type="AlphaFoldDB" id="A0AAW0NVK3"/>
<dbReference type="Pfam" id="PF13359">
    <property type="entry name" value="DDE_Tnp_4"/>
    <property type="match status" value="1"/>
</dbReference>
<evidence type="ECO:0000256" key="4">
    <source>
        <dbReference type="ARBA" id="ARBA00022722"/>
    </source>
</evidence>
<keyword evidence="7" id="KW-0539">Nucleus</keyword>
<protein>
    <recommendedName>
        <fullName evidence="8">DDE Tnp4 domain-containing protein</fullName>
    </recommendedName>
</protein>
<comment type="similarity">
    <text evidence="3">Belongs to the HARBI1 family.</text>
</comment>